<dbReference type="Pfam" id="PF13424">
    <property type="entry name" value="TPR_12"/>
    <property type="match status" value="1"/>
</dbReference>
<dbReference type="OrthoDB" id="2957368at2"/>
<organism evidence="1 2">
    <name type="scientific">Bacillus cytotoxicus (strain DSM 22905 / CIP 110041 / 391-98 / NVH 391-98)</name>
    <dbReference type="NCBI Taxonomy" id="315749"/>
    <lineage>
        <taxon>Bacteria</taxon>
        <taxon>Bacillati</taxon>
        <taxon>Bacillota</taxon>
        <taxon>Bacilli</taxon>
        <taxon>Bacillales</taxon>
        <taxon>Bacillaceae</taxon>
        <taxon>Bacillus</taxon>
        <taxon>Bacillus cereus group</taxon>
    </lineage>
</organism>
<dbReference type="RefSeq" id="WP_011984072.1">
    <property type="nucleotide sequence ID" value="NC_009674.1"/>
</dbReference>
<dbReference type="SMART" id="SM00028">
    <property type="entry name" value="TPR"/>
    <property type="match status" value="4"/>
</dbReference>
<dbReference type="AlphaFoldDB" id="A7GMG1"/>
<dbReference type="Pfam" id="PF18801">
    <property type="entry name" value="RapH_N"/>
    <property type="match status" value="1"/>
</dbReference>
<dbReference type="InterPro" id="IPR019734">
    <property type="entry name" value="TPR_rpt"/>
</dbReference>
<reference evidence="1 2" key="1">
    <citation type="journal article" date="2008" name="Chem. Biol. Interact.">
        <title>Extending the Bacillus cereus group genomics to putative food-borne pathogens of different toxicity.</title>
        <authorList>
            <person name="Lapidus A."/>
            <person name="Goltsman E."/>
            <person name="Auger S."/>
            <person name="Galleron N."/>
            <person name="Segurens B."/>
            <person name="Dossat C."/>
            <person name="Land M.L."/>
            <person name="Broussolle V."/>
            <person name="Brillard J."/>
            <person name="Guinebretiere M.H."/>
            <person name="Sanchis V."/>
            <person name="Nguen-The C."/>
            <person name="Lereclus D."/>
            <person name="Richardson P."/>
            <person name="Wincker P."/>
            <person name="Weissenbach J."/>
            <person name="Ehrlich S.D."/>
            <person name="Sorokin A."/>
        </authorList>
    </citation>
    <scope>NUCLEOTIDE SEQUENCE [LARGE SCALE GENOMIC DNA]</scope>
    <source>
        <strain evidence="2">DSM 22905 / CIP 110041 / 391-98 / NVH 391-98</strain>
    </source>
</reference>
<dbReference type="GeneID" id="33896350"/>
<accession>A7GMG1</accession>
<proteinExistence type="predicted"/>
<name>A7GMG1_BACCN</name>
<dbReference type="InterPro" id="IPR011990">
    <property type="entry name" value="TPR-like_helical_dom_sf"/>
</dbReference>
<keyword evidence="2" id="KW-1185">Reference proteome</keyword>
<dbReference type="Gene3D" id="1.25.40.10">
    <property type="entry name" value="Tetratricopeptide repeat domain"/>
    <property type="match status" value="1"/>
</dbReference>
<dbReference type="SUPFAM" id="SSF48452">
    <property type="entry name" value="TPR-like"/>
    <property type="match status" value="1"/>
</dbReference>
<dbReference type="HOGENOM" id="CLU_060258_0_0_9"/>
<dbReference type="EMBL" id="CP000764">
    <property type="protein sequence ID" value="ABS21319.1"/>
    <property type="molecule type" value="Genomic_DNA"/>
</dbReference>
<evidence type="ECO:0000313" key="1">
    <source>
        <dbReference type="EMBL" id="ABS21319.1"/>
    </source>
</evidence>
<gene>
    <name evidence="1" type="ordered locus">Bcer98_0992</name>
</gene>
<evidence type="ECO:0000313" key="2">
    <source>
        <dbReference type="Proteomes" id="UP000002300"/>
    </source>
</evidence>
<protein>
    <submittedName>
        <fullName evidence="1">Tetratricopeptide domain protein</fullName>
    </submittedName>
</protein>
<sequence length="364" mass="42899">MNASLKGNEQITQLLNDWYVEIRARRIENAHKLKEEINTNIQTIEEDQNLFIYYSLLNFRYQYLVDSLSISKDSFKQNDSFAIPADNFLAYYYHFFKAIHSNITGSHTIAKMHYEKAEELLKHIPDEIEKAEFYYELAIFYCHTQKYLLTINYLTKAKEVFSRHKGYELKVAFCNNLYGLACTHLKEYELAEEHFLSAIDTFQKEKQDSYILIVRHNLGLMYANQNLSSLAIRYLSEVNQKLTTDYKAIFIQAREHFKLGETNIASNLIEKGLNICNNLCNKGYIHHFTILKLLNDNASTEDLEKIVVEGLSYFEKEELYEYVEEYAEKLALKFYQEDNYSKASKYFYTVSKAKDKNFKKGALK</sequence>
<dbReference type="Proteomes" id="UP000002300">
    <property type="component" value="Chromosome"/>
</dbReference>
<dbReference type="eggNOG" id="COG0457">
    <property type="taxonomic scope" value="Bacteria"/>
</dbReference>
<dbReference type="KEGG" id="bcy:Bcer98_0992"/>
<dbReference type="STRING" id="315749.Bcer98_0992"/>